<reference evidence="3 4" key="1">
    <citation type="journal article" date="2024" name="BMC Genomics">
        <title>De novo assembly and annotation of Popillia japonica's genome with initial clues to its potential as an invasive pest.</title>
        <authorList>
            <person name="Cucini C."/>
            <person name="Boschi S."/>
            <person name="Funari R."/>
            <person name="Cardaioli E."/>
            <person name="Iannotti N."/>
            <person name="Marturano G."/>
            <person name="Paoli F."/>
            <person name="Bruttini M."/>
            <person name="Carapelli A."/>
            <person name="Frati F."/>
            <person name="Nardi F."/>
        </authorList>
    </citation>
    <scope>NUCLEOTIDE SEQUENCE [LARGE SCALE GENOMIC DNA]</scope>
    <source>
        <strain evidence="3">DMR45628</strain>
    </source>
</reference>
<evidence type="ECO:0000313" key="4">
    <source>
        <dbReference type="Proteomes" id="UP001458880"/>
    </source>
</evidence>
<dbReference type="Pfam" id="PF05225">
    <property type="entry name" value="HTH_psq"/>
    <property type="match status" value="1"/>
</dbReference>
<accession>A0AAW1LI90</accession>
<dbReference type="GO" id="GO:0005634">
    <property type="term" value="C:nucleus"/>
    <property type="evidence" value="ECO:0007669"/>
    <property type="project" value="UniProtKB-SubCell"/>
</dbReference>
<dbReference type="Gene3D" id="1.10.10.60">
    <property type="entry name" value="Homeodomain-like"/>
    <property type="match status" value="1"/>
</dbReference>
<comment type="subcellular location">
    <subcellularLocation>
        <location evidence="1">Nucleus</location>
    </subcellularLocation>
</comment>
<dbReference type="GO" id="GO:0003677">
    <property type="term" value="F:DNA binding"/>
    <property type="evidence" value="ECO:0007669"/>
    <property type="project" value="UniProtKB-KW"/>
</dbReference>
<dbReference type="EMBL" id="JASPKY010000115">
    <property type="protein sequence ID" value="KAK9736320.1"/>
    <property type="molecule type" value="Genomic_DNA"/>
</dbReference>
<sequence>MVRTYRRKVGGRPYNTFNEEDMERAVRDVKEKRLSYRQASDRYNIKVATLHIHVKCPNLLKPGGQTALSEQEETYFVECVQIMSNWGFPLQKKDLCLLVKTFLDKKIKEG</sequence>
<dbReference type="AlphaFoldDB" id="A0AAW1LI90"/>
<dbReference type="InterPro" id="IPR009057">
    <property type="entry name" value="Homeodomain-like_sf"/>
</dbReference>
<keyword evidence="4" id="KW-1185">Reference proteome</keyword>
<name>A0AAW1LI90_POPJA</name>
<dbReference type="InterPro" id="IPR007889">
    <property type="entry name" value="HTH_Psq"/>
</dbReference>
<evidence type="ECO:0000256" key="1">
    <source>
        <dbReference type="ARBA" id="ARBA00004123"/>
    </source>
</evidence>
<evidence type="ECO:0000313" key="3">
    <source>
        <dbReference type="EMBL" id="KAK9736320.1"/>
    </source>
</evidence>
<keyword evidence="3" id="KW-0238">DNA-binding</keyword>
<dbReference type="Proteomes" id="UP001458880">
    <property type="component" value="Unassembled WGS sequence"/>
</dbReference>
<organism evidence="3 4">
    <name type="scientific">Popillia japonica</name>
    <name type="common">Japanese beetle</name>
    <dbReference type="NCBI Taxonomy" id="7064"/>
    <lineage>
        <taxon>Eukaryota</taxon>
        <taxon>Metazoa</taxon>
        <taxon>Ecdysozoa</taxon>
        <taxon>Arthropoda</taxon>
        <taxon>Hexapoda</taxon>
        <taxon>Insecta</taxon>
        <taxon>Pterygota</taxon>
        <taxon>Neoptera</taxon>
        <taxon>Endopterygota</taxon>
        <taxon>Coleoptera</taxon>
        <taxon>Polyphaga</taxon>
        <taxon>Scarabaeiformia</taxon>
        <taxon>Scarabaeidae</taxon>
        <taxon>Rutelinae</taxon>
        <taxon>Popillia</taxon>
    </lineage>
</organism>
<gene>
    <name evidence="3" type="ORF">QE152_g12583</name>
</gene>
<feature type="domain" description="HTH psq-type" evidence="2">
    <location>
        <begin position="19"/>
        <end position="54"/>
    </location>
</feature>
<comment type="caution">
    <text evidence="3">The sequence shown here is derived from an EMBL/GenBank/DDBJ whole genome shotgun (WGS) entry which is preliminary data.</text>
</comment>
<protein>
    <submittedName>
        <fullName evidence="3">CENP-B N-terminal DNA-binding domain</fullName>
    </submittedName>
</protein>
<dbReference type="SUPFAM" id="SSF46689">
    <property type="entry name" value="Homeodomain-like"/>
    <property type="match status" value="1"/>
</dbReference>
<proteinExistence type="predicted"/>
<evidence type="ECO:0000259" key="2">
    <source>
        <dbReference type="Pfam" id="PF05225"/>
    </source>
</evidence>